<dbReference type="InterPro" id="IPR011989">
    <property type="entry name" value="ARM-like"/>
</dbReference>
<feature type="compositionally biased region" description="Basic and acidic residues" evidence="8">
    <location>
        <begin position="952"/>
        <end position="966"/>
    </location>
</feature>
<evidence type="ECO:0000256" key="3">
    <source>
        <dbReference type="ARBA" id="ARBA00007991"/>
    </source>
</evidence>
<evidence type="ECO:0000256" key="8">
    <source>
        <dbReference type="SAM" id="MobiDB-lite"/>
    </source>
</evidence>
<evidence type="ECO:0000256" key="4">
    <source>
        <dbReference type="ARBA" id="ARBA00022448"/>
    </source>
</evidence>
<keyword evidence="7" id="KW-0539">Nucleus</keyword>
<feature type="domain" description="Importin N-terminal" evidence="9">
    <location>
        <begin position="24"/>
        <end position="97"/>
    </location>
</feature>
<dbReference type="Proteomes" id="UP001491310">
    <property type="component" value="Unassembled WGS sequence"/>
</dbReference>
<accession>A0ABR2YJB1</accession>
<dbReference type="InterPro" id="IPR016024">
    <property type="entry name" value="ARM-type_fold"/>
</dbReference>
<feature type="region of interest" description="Disordered" evidence="8">
    <location>
        <begin position="899"/>
        <end position="985"/>
    </location>
</feature>
<dbReference type="SUPFAM" id="SSF48371">
    <property type="entry name" value="ARM repeat"/>
    <property type="match status" value="1"/>
</dbReference>
<comment type="subcellular location">
    <subcellularLocation>
        <location evidence="2">Cytoplasm</location>
    </subcellularLocation>
    <subcellularLocation>
        <location evidence="1">Nucleus</location>
    </subcellularLocation>
</comment>
<dbReference type="Pfam" id="PF25758">
    <property type="entry name" value="TPR_IPO11"/>
    <property type="match status" value="1"/>
</dbReference>
<reference evidence="10 11" key="1">
    <citation type="journal article" date="2024" name="Nat. Commun.">
        <title>Phylogenomics reveals the evolutionary origins of lichenization in chlorophyte algae.</title>
        <authorList>
            <person name="Puginier C."/>
            <person name="Libourel C."/>
            <person name="Otte J."/>
            <person name="Skaloud P."/>
            <person name="Haon M."/>
            <person name="Grisel S."/>
            <person name="Petersen M."/>
            <person name="Berrin J.G."/>
            <person name="Delaux P.M."/>
            <person name="Dal Grande F."/>
            <person name="Keller J."/>
        </authorList>
    </citation>
    <scope>NUCLEOTIDE SEQUENCE [LARGE SCALE GENOMIC DNA]</scope>
    <source>
        <strain evidence="10 11">SAG 216-7</strain>
    </source>
</reference>
<dbReference type="PROSITE" id="PS50166">
    <property type="entry name" value="IMPORTIN_B_NT"/>
    <property type="match status" value="1"/>
</dbReference>
<keyword evidence="5" id="KW-0963">Cytoplasm</keyword>
<evidence type="ECO:0000256" key="2">
    <source>
        <dbReference type="ARBA" id="ARBA00004496"/>
    </source>
</evidence>
<sequence>MEIGQLCSILAACISQEPQQRKAAEATLAQFQHVKGQLVNLLRVAVEDSLDLGLRQVAAISFKNLVRKDWDPKGRPCPIPDADKAAVRDNILEGIVRAPQVVRTQLGECLKDIVHVDFPERWPGLLPIVLQNLGSQEQQRLYGALFTLRILTRKYEFKDEEDRQPLGTLVEATFPILLRIFQGLLASESAALEVAELQKLVCKVFWSTTYMGIPPLLLQEAQFSGWMSCLLQAVQRPVPQEGQPADSAARKVWPWWKAKKWALHIAQRLFARYGDPKHAKEGSPERTFAQLWKQHCSAQFLEAHLTLLAGLPQGQYITPRVINLALQYLTTAVNLSATWKQMKAHIGSLLGSVVFPLCCFNDEDEELWHDDPQEYIRKGYDVMEEMYNEKTAAMNFVTELCQSRTKGNLEAFMGLCVNVMNEYQAAVQHPTKEQLRKMDGAFLAVGALHDVLRKEAQYKGQLEQMLVRYVVPAFAAPAGHLRAKACWVTQQYADLRFPAGRGRGPTFAQLFQSTLGLLSDPELPVRVDAVAALRSLVDAFHEDDLPSIKPLIPSLLNQLFALMAEVESEDVVFTLETIVEKFGEEMAPFAVGLCQHLSQAFWRLQEAADEEDDEGEGLMASYGCMRALSTVLDSVSSMPALFPQLEEILFPVMQRLSSTDGQDVFEEVMEIVAYFTYFSPSISERMWTLWPQLIQCFHEWAIDYFENILVPLDNFISRGTDTFLSSQNPNYLQQVNHLVETALTNADLNESDIGSAPRLLEIIMQNCRGRVDHCIGQYIALALNKLPTAGRNLLKDQLVNVVANALYYNPSLALQQLQAQGRTQAFFTTWFQMIFATRRSDGAKHFRRQYDKKVNTLGMAAVLTVPDESLPAEVAAGLPQLMGGLVKLLTTLKQQQDIAMDGDDEEDELDEDGDSSGGDDSDGEGDEDDKNGHLDEDEDADDSEDNAYLQRLARESARLRGKRHEESDSEDEWTDNEEDSAPLDDVDPFVFFADSLRSVQSQMPARFQGLMGNVDANAQLALQGMMHYAEEMRSKPPREE</sequence>
<comment type="caution">
    <text evidence="10">The sequence shown here is derived from an EMBL/GenBank/DDBJ whole genome shotgun (WGS) entry which is preliminary data.</text>
</comment>
<gene>
    <name evidence="10" type="ORF">WJX75_008461</name>
</gene>
<organism evidence="10 11">
    <name type="scientific">Coccomyxa subellipsoidea</name>
    <dbReference type="NCBI Taxonomy" id="248742"/>
    <lineage>
        <taxon>Eukaryota</taxon>
        <taxon>Viridiplantae</taxon>
        <taxon>Chlorophyta</taxon>
        <taxon>core chlorophytes</taxon>
        <taxon>Trebouxiophyceae</taxon>
        <taxon>Trebouxiophyceae incertae sedis</taxon>
        <taxon>Coccomyxaceae</taxon>
        <taxon>Coccomyxa</taxon>
    </lineage>
</organism>
<dbReference type="InterPro" id="IPR058669">
    <property type="entry name" value="TPR_IPO7/11-like"/>
</dbReference>
<evidence type="ECO:0000256" key="1">
    <source>
        <dbReference type="ARBA" id="ARBA00004123"/>
    </source>
</evidence>
<dbReference type="EMBL" id="JALJOT010000011">
    <property type="protein sequence ID" value="KAK9905899.1"/>
    <property type="molecule type" value="Genomic_DNA"/>
</dbReference>
<feature type="compositionally biased region" description="Acidic residues" evidence="8">
    <location>
        <begin position="900"/>
        <end position="945"/>
    </location>
</feature>
<dbReference type="Pfam" id="PF08506">
    <property type="entry name" value="Cse1"/>
    <property type="match status" value="1"/>
</dbReference>
<feature type="compositionally biased region" description="Acidic residues" evidence="8">
    <location>
        <begin position="967"/>
        <end position="985"/>
    </location>
</feature>
<protein>
    <recommendedName>
        <fullName evidence="9">Importin N-terminal domain-containing protein</fullName>
    </recommendedName>
</protein>
<dbReference type="InterPro" id="IPR013713">
    <property type="entry name" value="XPO2_central"/>
</dbReference>
<evidence type="ECO:0000313" key="10">
    <source>
        <dbReference type="EMBL" id="KAK9905899.1"/>
    </source>
</evidence>
<name>A0ABR2YJB1_9CHLO</name>
<comment type="similarity">
    <text evidence="3">Belongs to the importin beta family.</text>
</comment>
<keyword evidence="4" id="KW-0813">Transport</keyword>
<evidence type="ECO:0000256" key="7">
    <source>
        <dbReference type="ARBA" id="ARBA00023242"/>
    </source>
</evidence>
<dbReference type="Pfam" id="PF03810">
    <property type="entry name" value="IBN_N"/>
    <property type="match status" value="1"/>
</dbReference>
<dbReference type="InterPro" id="IPR001494">
    <property type="entry name" value="Importin-beta_N"/>
</dbReference>
<proteinExistence type="inferred from homology"/>
<keyword evidence="11" id="KW-1185">Reference proteome</keyword>
<keyword evidence="6" id="KW-0653">Protein transport</keyword>
<evidence type="ECO:0000313" key="11">
    <source>
        <dbReference type="Proteomes" id="UP001491310"/>
    </source>
</evidence>
<evidence type="ECO:0000256" key="6">
    <source>
        <dbReference type="ARBA" id="ARBA00022927"/>
    </source>
</evidence>
<evidence type="ECO:0000256" key="5">
    <source>
        <dbReference type="ARBA" id="ARBA00022490"/>
    </source>
</evidence>
<dbReference type="PANTHER" id="PTHR10997:SF18">
    <property type="entry name" value="D-IMPORTIN 7_RANBP7"/>
    <property type="match status" value="1"/>
</dbReference>
<evidence type="ECO:0000259" key="9">
    <source>
        <dbReference type="PROSITE" id="PS50166"/>
    </source>
</evidence>
<dbReference type="PANTHER" id="PTHR10997">
    <property type="entry name" value="IMPORTIN-7, 8, 11"/>
    <property type="match status" value="1"/>
</dbReference>
<dbReference type="SMART" id="SM00913">
    <property type="entry name" value="IBN_N"/>
    <property type="match status" value="1"/>
</dbReference>
<dbReference type="Gene3D" id="1.25.10.10">
    <property type="entry name" value="Leucine-rich Repeat Variant"/>
    <property type="match status" value="1"/>
</dbReference>